<dbReference type="AlphaFoldDB" id="A0A7J7ITM0"/>
<protein>
    <submittedName>
        <fullName evidence="2">Uncharacterized protein</fullName>
    </submittedName>
</protein>
<name>A0A7J7ITM0_BUGNE</name>
<dbReference type="Proteomes" id="UP000593567">
    <property type="component" value="Unassembled WGS sequence"/>
</dbReference>
<evidence type="ECO:0000313" key="3">
    <source>
        <dbReference type="Proteomes" id="UP000593567"/>
    </source>
</evidence>
<feature type="chain" id="PRO_5029524279" evidence="1">
    <location>
        <begin position="18"/>
        <end position="79"/>
    </location>
</feature>
<keyword evidence="3" id="KW-1185">Reference proteome</keyword>
<evidence type="ECO:0000256" key="1">
    <source>
        <dbReference type="SAM" id="SignalP"/>
    </source>
</evidence>
<accession>A0A7J7ITM0</accession>
<reference evidence="2" key="1">
    <citation type="submission" date="2020-06" db="EMBL/GenBank/DDBJ databases">
        <title>Draft genome of Bugula neritina, a colonial animal packing powerful symbionts and potential medicines.</title>
        <authorList>
            <person name="Rayko M."/>
        </authorList>
    </citation>
    <scope>NUCLEOTIDE SEQUENCE [LARGE SCALE GENOMIC DNA]</scope>
    <source>
        <strain evidence="2">Kwan_BN1</strain>
    </source>
</reference>
<sequence length="79" mass="8769">MLHGIIDLIVFLNNSLASVPSLISLSMSARSVISSEKNRNTFTGCDISSSSFSLVKLMDSLCSLDMYLINKNITQQYKY</sequence>
<comment type="caution">
    <text evidence="2">The sequence shown here is derived from an EMBL/GenBank/DDBJ whole genome shotgun (WGS) entry which is preliminary data.</text>
</comment>
<feature type="signal peptide" evidence="1">
    <location>
        <begin position="1"/>
        <end position="17"/>
    </location>
</feature>
<gene>
    <name evidence="2" type="ORF">EB796_024785</name>
</gene>
<keyword evidence="1" id="KW-0732">Signal</keyword>
<organism evidence="2 3">
    <name type="scientific">Bugula neritina</name>
    <name type="common">Brown bryozoan</name>
    <name type="synonym">Sertularia neritina</name>
    <dbReference type="NCBI Taxonomy" id="10212"/>
    <lineage>
        <taxon>Eukaryota</taxon>
        <taxon>Metazoa</taxon>
        <taxon>Spiralia</taxon>
        <taxon>Lophotrochozoa</taxon>
        <taxon>Bryozoa</taxon>
        <taxon>Gymnolaemata</taxon>
        <taxon>Cheilostomatida</taxon>
        <taxon>Flustrina</taxon>
        <taxon>Buguloidea</taxon>
        <taxon>Bugulidae</taxon>
        <taxon>Bugula</taxon>
    </lineage>
</organism>
<evidence type="ECO:0000313" key="2">
    <source>
        <dbReference type="EMBL" id="KAF6016917.1"/>
    </source>
</evidence>
<proteinExistence type="predicted"/>
<dbReference type="EMBL" id="VXIV02003451">
    <property type="protein sequence ID" value="KAF6016917.1"/>
    <property type="molecule type" value="Genomic_DNA"/>
</dbReference>